<dbReference type="GeneID" id="23890812"/>
<name>T2BNG3_CRYN9</name>
<proteinExistence type="predicted"/>
<keyword evidence="2" id="KW-1185">Reference proteome</keyword>
<protein>
    <submittedName>
        <fullName evidence="1">Uncharacterized protein</fullName>
    </submittedName>
</protein>
<sequence length="101" mass="11321">MLMYYNDALSLATQVLAPLRALLEIVLANHEPTDEVEGIYLPLLGTEVMTTLSMAPWLVISTTPLTPSIWIYQSYDRASYRSSHQFTESVEVEVAAEKGEE</sequence>
<dbReference type="HOGENOM" id="CLU_2291587_0_0_1"/>
<organism evidence="1 2">
    <name type="scientific">Cryptococcus neoformans (strain H99 / ATCC 208821 / CBS 10515 / FGSC 9487)</name>
    <name type="common">Cryptococcus neoformans var. grubii serotype A</name>
    <dbReference type="NCBI Taxonomy" id="235443"/>
    <lineage>
        <taxon>Eukaryota</taxon>
        <taxon>Fungi</taxon>
        <taxon>Dikarya</taxon>
        <taxon>Basidiomycota</taxon>
        <taxon>Agaricomycotina</taxon>
        <taxon>Tremellomycetes</taxon>
        <taxon>Tremellales</taxon>
        <taxon>Cryptococcaceae</taxon>
        <taxon>Cryptococcus</taxon>
        <taxon>Cryptococcus neoformans species complex</taxon>
    </lineage>
</organism>
<gene>
    <name evidence="1" type="ORF">CNAG_08007</name>
</gene>
<dbReference type="Proteomes" id="UP000010091">
    <property type="component" value="Chromosome 11"/>
</dbReference>
<dbReference type="VEuPathDB" id="FungiDB:CNAG_08007"/>
<dbReference type="EMBL" id="CP003830">
    <property type="protein sequence ID" value="AGV14715.1"/>
    <property type="molecule type" value="Genomic_DNA"/>
</dbReference>
<reference evidence="1 2" key="1">
    <citation type="journal article" date="2014" name="PLoS Genet.">
        <title>Analysis of the genome and transcriptome of Cryptococcus neoformans var. grubii reveals complex RNA expression and microevolution leading to virulence attenuation.</title>
        <authorList>
            <person name="Janbon G."/>
            <person name="Ormerod K.L."/>
            <person name="Paulet D."/>
            <person name="Byrnes E.J.III."/>
            <person name="Yadav V."/>
            <person name="Chatterjee G."/>
            <person name="Mullapudi N."/>
            <person name="Hon C.C."/>
            <person name="Billmyre R.B."/>
            <person name="Brunel F."/>
            <person name="Bahn Y.S."/>
            <person name="Chen W."/>
            <person name="Chen Y."/>
            <person name="Chow E.W."/>
            <person name="Coppee J.Y."/>
            <person name="Floyd-Averette A."/>
            <person name="Gaillardin C."/>
            <person name="Gerik K.J."/>
            <person name="Goldberg J."/>
            <person name="Gonzalez-Hilarion S."/>
            <person name="Gujja S."/>
            <person name="Hamlin J.L."/>
            <person name="Hsueh Y.P."/>
            <person name="Ianiri G."/>
            <person name="Jones S."/>
            <person name="Kodira C.D."/>
            <person name="Kozubowski L."/>
            <person name="Lam W."/>
            <person name="Marra M."/>
            <person name="Mesner L.D."/>
            <person name="Mieczkowski P.A."/>
            <person name="Moyrand F."/>
            <person name="Nielsen K."/>
            <person name="Proux C."/>
            <person name="Rossignol T."/>
            <person name="Schein J.E."/>
            <person name="Sun S."/>
            <person name="Wollschlaeger C."/>
            <person name="Wood I.A."/>
            <person name="Zeng Q."/>
            <person name="Neuveglise C."/>
            <person name="Newlon C.S."/>
            <person name="Perfect J.R."/>
            <person name="Lodge J.K."/>
            <person name="Idnurm A."/>
            <person name="Stajich J.E."/>
            <person name="Kronstad J.W."/>
            <person name="Sanyal K."/>
            <person name="Heitman J."/>
            <person name="Fraser J.A."/>
            <person name="Cuomo C.A."/>
            <person name="Dietrich F.S."/>
        </authorList>
    </citation>
    <scope>NUCLEOTIDE SEQUENCE [LARGE SCALE GENOMIC DNA]</scope>
    <source>
        <strain evidence="2">H99 / ATCC 208821 / CBS 10515 / FGSC 9487</strain>
    </source>
</reference>
<dbReference type="AlphaFoldDB" id="T2BNG3"/>
<evidence type="ECO:0000313" key="2">
    <source>
        <dbReference type="Proteomes" id="UP000010091"/>
    </source>
</evidence>
<dbReference type="KEGG" id="cng:CNAG_08007"/>
<dbReference type="RefSeq" id="XP_012052945.1">
    <property type="nucleotide sequence ID" value="XM_012197555.1"/>
</dbReference>
<evidence type="ECO:0000313" key="1">
    <source>
        <dbReference type="EMBL" id="AGV14715.1"/>
    </source>
</evidence>
<accession>T2BNG3</accession>